<feature type="domain" description="Calcineurin-like phosphoesterase" evidence="2">
    <location>
        <begin position="72"/>
        <end position="276"/>
    </location>
</feature>
<keyword evidence="6" id="KW-1185">Reference proteome</keyword>
<evidence type="ECO:0000313" key="6">
    <source>
        <dbReference type="Proteomes" id="UP000321927"/>
    </source>
</evidence>
<dbReference type="Proteomes" id="UP000321927">
    <property type="component" value="Unassembled WGS sequence"/>
</dbReference>
<dbReference type="EMBL" id="VORV01000015">
    <property type="protein sequence ID" value="TXD76115.1"/>
    <property type="molecule type" value="Genomic_DNA"/>
</dbReference>
<evidence type="ECO:0000313" key="5">
    <source>
        <dbReference type="Proteomes" id="UP000249115"/>
    </source>
</evidence>
<dbReference type="InterPro" id="IPR004843">
    <property type="entry name" value="Calcineurin-like_PHP"/>
</dbReference>
<dbReference type="RefSeq" id="WP_086502795.1">
    <property type="nucleotide sequence ID" value="NZ_MSSV01000020.1"/>
</dbReference>
<dbReference type="Gene3D" id="3.60.21.10">
    <property type="match status" value="1"/>
</dbReference>
<sequence length="367" mass="41550">MKKNKNYQAITASSLKILALLLFLWSTTVSAQEKYQAPQLSSPDSWTMIMLPDPQTYVKFGRNQPIFELMTTWISENIDHLNIKMVICTGDLVEQNEMINPDGKAANQTSKQQWESVSNSFSQLDGRVPYITVAGNHDYGLKNIETRKTNFNAYFPVDKNLQNQKLLREVALNAEGTPTLENAAFEFTSPQGRKMLFISMEFAPRDTVIAWVKSVADLPKYKDHTVVLLTHSYLNAKNEHIVKENYPIENGNYGQAIFDKLVKPSTNIQLVFSGHIGAPDDFRAHVGFRTDINSADKKVQQMVFNAQALGGGWMGNGGDGWLRILEFMPDNKTVKVKTFSPFFAISPTTQEHAWRTADYDQFSFEID</sequence>
<protein>
    <submittedName>
        <fullName evidence="3">3',5'-cyclic AMP phosphodiesterase CpdA</fullName>
    </submittedName>
    <submittedName>
        <fullName evidence="4">Serine/threonine protein phosphatase</fullName>
    </submittedName>
</protein>
<dbReference type="GO" id="GO:0016787">
    <property type="term" value="F:hydrolase activity"/>
    <property type="evidence" value="ECO:0007669"/>
    <property type="project" value="InterPro"/>
</dbReference>
<feature type="chain" id="PRO_5016067145" evidence="1">
    <location>
        <begin position="32"/>
        <end position="367"/>
    </location>
</feature>
<feature type="signal peptide" evidence="1">
    <location>
        <begin position="1"/>
        <end position="31"/>
    </location>
</feature>
<evidence type="ECO:0000259" key="2">
    <source>
        <dbReference type="Pfam" id="PF00149"/>
    </source>
</evidence>
<dbReference type="AlphaFoldDB" id="A0A2W7SN09"/>
<accession>A0A2W7SN09</accession>
<dbReference type="Pfam" id="PF00149">
    <property type="entry name" value="Metallophos"/>
    <property type="match status" value="1"/>
</dbReference>
<evidence type="ECO:0000313" key="4">
    <source>
        <dbReference type="EMBL" id="TXD76115.1"/>
    </source>
</evidence>
<comment type="caution">
    <text evidence="3">The sequence shown here is derived from an EMBL/GenBank/DDBJ whole genome shotgun (WGS) entry which is preliminary data.</text>
</comment>
<dbReference type="PANTHER" id="PTHR43143:SF5">
    <property type="entry name" value="SECRETED PROTEIN"/>
    <property type="match status" value="1"/>
</dbReference>
<evidence type="ECO:0000313" key="3">
    <source>
        <dbReference type="EMBL" id="PZX52122.1"/>
    </source>
</evidence>
<proteinExistence type="predicted"/>
<reference evidence="4 6" key="2">
    <citation type="submission" date="2019-08" db="EMBL/GenBank/DDBJ databases">
        <title>Genome of Algoriphagus ratkowskyi IC026.</title>
        <authorList>
            <person name="Bowman J.P."/>
        </authorList>
    </citation>
    <scope>NUCLEOTIDE SEQUENCE [LARGE SCALE GENOMIC DNA]</scope>
    <source>
        <strain evidence="4 6">IC026</strain>
    </source>
</reference>
<dbReference type="SUPFAM" id="SSF56300">
    <property type="entry name" value="Metallo-dependent phosphatases"/>
    <property type="match status" value="1"/>
</dbReference>
<dbReference type="InterPro" id="IPR051918">
    <property type="entry name" value="STPP_CPPED1"/>
</dbReference>
<dbReference type="InterPro" id="IPR029052">
    <property type="entry name" value="Metallo-depent_PP-like"/>
</dbReference>
<organism evidence="3 5">
    <name type="scientific">Algoriphagus ratkowskyi</name>
    <dbReference type="NCBI Taxonomy" id="57028"/>
    <lineage>
        <taxon>Bacteria</taxon>
        <taxon>Pseudomonadati</taxon>
        <taxon>Bacteroidota</taxon>
        <taxon>Cytophagia</taxon>
        <taxon>Cytophagales</taxon>
        <taxon>Cyclobacteriaceae</taxon>
        <taxon>Algoriphagus</taxon>
    </lineage>
</organism>
<dbReference type="PANTHER" id="PTHR43143">
    <property type="entry name" value="METALLOPHOSPHOESTERASE, CALCINEURIN SUPERFAMILY"/>
    <property type="match status" value="1"/>
</dbReference>
<evidence type="ECO:0000256" key="1">
    <source>
        <dbReference type="SAM" id="SignalP"/>
    </source>
</evidence>
<dbReference type="EMBL" id="QKZU01000016">
    <property type="protein sequence ID" value="PZX52122.1"/>
    <property type="molecule type" value="Genomic_DNA"/>
</dbReference>
<reference evidence="3 5" key="1">
    <citation type="submission" date="2018-06" db="EMBL/GenBank/DDBJ databases">
        <title>Genomic Encyclopedia of Archaeal and Bacterial Type Strains, Phase II (KMG-II): from individual species to whole genera.</title>
        <authorList>
            <person name="Goeker M."/>
        </authorList>
    </citation>
    <scope>NUCLEOTIDE SEQUENCE [LARGE SCALE GENOMIC DNA]</scope>
    <source>
        <strain evidence="3 5">DSM 22686</strain>
    </source>
</reference>
<name>A0A2W7SN09_9BACT</name>
<dbReference type="Proteomes" id="UP000249115">
    <property type="component" value="Unassembled WGS sequence"/>
</dbReference>
<dbReference type="OrthoDB" id="9772095at2"/>
<gene>
    <name evidence="4" type="ORF">ESW18_17760</name>
    <name evidence="3" type="ORF">LV84_03531</name>
</gene>
<keyword evidence="1" id="KW-0732">Signal</keyword>